<dbReference type="EMBL" id="FMUN01000011">
    <property type="protein sequence ID" value="SCY66025.1"/>
    <property type="molecule type" value="Genomic_DNA"/>
</dbReference>
<keyword evidence="2" id="KW-1185">Reference proteome</keyword>
<dbReference type="GO" id="GO:0004176">
    <property type="term" value="F:ATP-dependent peptidase activity"/>
    <property type="evidence" value="ECO:0007669"/>
    <property type="project" value="InterPro"/>
</dbReference>
<reference evidence="2" key="1">
    <citation type="submission" date="2016-10" db="EMBL/GenBank/DDBJ databases">
        <authorList>
            <person name="Varghese N."/>
        </authorList>
    </citation>
    <scope>NUCLEOTIDE SEQUENCE [LARGE SCALE GENOMIC DNA]</scope>
    <source>
        <strain evidence="2">HL 19</strain>
    </source>
</reference>
<dbReference type="InterPro" id="IPR037219">
    <property type="entry name" value="Peptidase_M41-like"/>
</dbReference>
<dbReference type="GO" id="GO:0004222">
    <property type="term" value="F:metalloendopeptidase activity"/>
    <property type="evidence" value="ECO:0007669"/>
    <property type="project" value="InterPro"/>
</dbReference>
<proteinExistence type="predicted"/>
<accession>A0A0P9EH79</accession>
<dbReference type="Proteomes" id="UP000183104">
    <property type="component" value="Unassembled WGS sequence"/>
</dbReference>
<gene>
    <name evidence="1" type="ORF">SAMN05661077_0055</name>
</gene>
<organism evidence="1 2">
    <name type="scientific">Thiohalorhabdus denitrificans</name>
    <dbReference type="NCBI Taxonomy" id="381306"/>
    <lineage>
        <taxon>Bacteria</taxon>
        <taxon>Pseudomonadati</taxon>
        <taxon>Pseudomonadota</taxon>
        <taxon>Gammaproteobacteria</taxon>
        <taxon>Thiohalorhabdales</taxon>
        <taxon>Thiohalorhabdaceae</taxon>
        <taxon>Thiohalorhabdus</taxon>
    </lineage>
</organism>
<evidence type="ECO:0000313" key="1">
    <source>
        <dbReference type="EMBL" id="SCY66025.1"/>
    </source>
</evidence>
<dbReference type="AlphaFoldDB" id="A0A0P9EH79"/>
<dbReference type="PATRIC" id="fig|381306.5.peg.590"/>
<dbReference type="RefSeq" id="WP_054964606.1">
    <property type="nucleotide sequence ID" value="NZ_FMUN01000011.1"/>
</dbReference>
<protein>
    <recommendedName>
        <fullName evidence="3">Peptidase family M41</fullName>
    </recommendedName>
</protein>
<evidence type="ECO:0000313" key="2">
    <source>
        <dbReference type="Proteomes" id="UP000183104"/>
    </source>
</evidence>
<name>A0A0P9EH79_9GAMM</name>
<dbReference type="GO" id="GO:0006508">
    <property type="term" value="P:proteolysis"/>
    <property type="evidence" value="ECO:0007669"/>
    <property type="project" value="InterPro"/>
</dbReference>
<dbReference type="GO" id="GO:0005524">
    <property type="term" value="F:ATP binding"/>
    <property type="evidence" value="ECO:0007669"/>
    <property type="project" value="InterPro"/>
</dbReference>
<dbReference type="SUPFAM" id="SSF140990">
    <property type="entry name" value="FtsH protease domain-like"/>
    <property type="match status" value="1"/>
</dbReference>
<sequence>MTHTPLDFEVCIHEAGHAVAACYYGIDFHRVQVDFDLDTEQTTGMLSQDRGTPTHAGISISGPAALAYYRGEAEHLDFRGIESSPGARGDIHAIYRSWYGSAPRTRRDYFGGEFARHTERLFGTALEEIIEPLFPLIGETARRLQSQEILSPEEVRPLLVAWARASS</sequence>
<evidence type="ECO:0008006" key="3">
    <source>
        <dbReference type="Google" id="ProtNLM"/>
    </source>
</evidence>